<dbReference type="STRING" id="1385369.N825_00755"/>
<dbReference type="AlphaFoldDB" id="W9H963"/>
<protein>
    <recommendedName>
        <fullName evidence="1">Peptidase S1 domain-containing protein</fullName>
    </recommendedName>
</protein>
<accession>W9H963</accession>
<dbReference type="GO" id="GO:0006508">
    <property type="term" value="P:proteolysis"/>
    <property type="evidence" value="ECO:0007669"/>
    <property type="project" value="InterPro"/>
</dbReference>
<dbReference type="Proteomes" id="UP000019486">
    <property type="component" value="Unassembled WGS sequence"/>
</dbReference>
<organism evidence="2 3">
    <name type="scientific">Skermanella stibiiresistens SB22</name>
    <dbReference type="NCBI Taxonomy" id="1385369"/>
    <lineage>
        <taxon>Bacteria</taxon>
        <taxon>Pseudomonadati</taxon>
        <taxon>Pseudomonadota</taxon>
        <taxon>Alphaproteobacteria</taxon>
        <taxon>Rhodospirillales</taxon>
        <taxon>Azospirillaceae</taxon>
        <taxon>Skermanella</taxon>
    </lineage>
</organism>
<dbReference type="PANTHER" id="PTHR24260:SF136">
    <property type="entry name" value="GH08193P-RELATED"/>
    <property type="match status" value="1"/>
</dbReference>
<sequence>MRRISVLVFALVWLSYTWTADAVEGGRRTLKNTVIANSVVAVYNAENSHLCTGVLVSRTAVLTDAHCGDTGSAITIIFETHVVGHLTGRTSLPISHFEPSPLWADGRSKPSDRGDLALAILGGLAPAPYRPVSLLDVDTGSYWRSLVGAAVAGYGTTSYNESQHGGFLHDALLTSPAWDWGVTELLVSDRKVAVCDGDSGAPLLEMLPSGGLGVSASVSRSLLSYEPRLCSHRFGLTKLMPFREWIDDVLGRYGSGPATWVQVHPPAFSQTSEPSS</sequence>
<name>W9H963_9PROT</name>
<dbReference type="GO" id="GO:0004252">
    <property type="term" value="F:serine-type endopeptidase activity"/>
    <property type="evidence" value="ECO:0007669"/>
    <property type="project" value="InterPro"/>
</dbReference>
<dbReference type="InterPro" id="IPR001254">
    <property type="entry name" value="Trypsin_dom"/>
</dbReference>
<comment type="caution">
    <text evidence="2">The sequence shown here is derived from an EMBL/GenBank/DDBJ whole genome shotgun (WGS) entry which is preliminary data.</text>
</comment>
<feature type="domain" description="Peptidase S1" evidence="1">
    <location>
        <begin position="23"/>
        <end position="251"/>
    </location>
</feature>
<keyword evidence="3" id="KW-1185">Reference proteome</keyword>
<evidence type="ECO:0000313" key="2">
    <source>
        <dbReference type="EMBL" id="EWY42805.1"/>
    </source>
</evidence>
<dbReference type="OrthoDB" id="7340876at2"/>
<dbReference type="InterPro" id="IPR043504">
    <property type="entry name" value="Peptidase_S1_PA_chymotrypsin"/>
</dbReference>
<reference evidence="2 3" key="1">
    <citation type="submission" date="2013-08" db="EMBL/GenBank/DDBJ databases">
        <title>The genome sequence of Skermanella stibiiresistens.</title>
        <authorList>
            <person name="Zhu W."/>
            <person name="Wang G."/>
        </authorList>
    </citation>
    <scope>NUCLEOTIDE SEQUENCE [LARGE SCALE GENOMIC DNA]</scope>
    <source>
        <strain evidence="2 3">SB22</strain>
    </source>
</reference>
<dbReference type="Gene3D" id="2.40.10.10">
    <property type="entry name" value="Trypsin-like serine proteases"/>
    <property type="match status" value="1"/>
</dbReference>
<dbReference type="InterPro" id="IPR051333">
    <property type="entry name" value="CLIP_Serine_Protease"/>
</dbReference>
<evidence type="ECO:0000313" key="3">
    <source>
        <dbReference type="Proteomes" id="UP000019486"/>
    </source>
</evidence>
<gene>
    <name evidence="2" type="ORF">N825_00755</name>
</gene>
<dbReference type="SMART" id="SM00020">
    <property type="entry name" value="Tryp_SPc"/>
    <property type="match status" value="1"/>
</dbReference>
<dbReference type="SUPFAM" id="SSF50494">
    <property type="entry name" value="Trypsin-like serine proteases"/>
    <property type="match status" value="1"/>
</dbReference>
<evidence type="ECO:0000259" key="1">
    <source>
        <dbReference type="PROSITE" id="PS50240"/>
    </source>
</evidence>
<dbReference type="RefSeq" id="WP_084164103.1">
    <property type="nucleotide sequence ID" value="NZ_AVFL01000001.1"/>
</dbReference>
<dbReference type="PROSITE" id="PS50240">
    <property type="entry name" value="TRYPSIN_DOM"/>
    <property type="match status" value="1"/>
</dbReference>
<dbReference type="Pfam" id="PF00089">
    <property type="entry name" value="Trypsin"/>
    <property type="match status" value="1"/>
</dbReference>
<dbReference type="PANTHER" id="PTHR24260">
    <property type="match status" value="1"/>
</dbReference>
<dbReference type="EMBL" id="AVFL01000001">
    <property type="protein sequence ID" value="EWY42805.1"/>
    <property type="molecule type" value="Genomic_DNA"/>
</dbReference>
<proteinExistence type="predicted"/>
<dbReference type="InterPro" id="IPR009003">
    <property type="entry name" value="Peptidase_S1_PA"/>
</dbReference>